<evidence type="ECO:0000313" key="1">
    <source>
        <dbReference type="EMBL" id="GIJ12353.1"/>
    </source>
</evidence>
<sequence>MPPVLAHMARRHRGVLLRVGEVRSSGLVVSYLIGSDDESPTVVVHASCRAGAGWAELTLPQTKHLVDQLGSLLTQAAGSGEGEHGRQ</sequence>
<comment type="caution">
    <text evidence="1">The sequence shown here is derived from an EMBL/GenBank/DDBJ whole genome shotgun (WGS) entry which is preliminary data.</text>
</comment>
<dbReference type="EMBL" id="BOOZ01000050">
    <property type="protein sequence ID" value="GIJ12353.1"/>
    <property type="molecule type" value="Genomic_DNA"/>
</dbReference>
<dbReference type="Proteomes" id="UP000647017">
    <property type="component" value="Unassembled WGS sequence"/>
</dbReference>
<proteinExistence type="predicted"/>
<dbReference type="RefSeq" id="WP_239099349.1">
    <property type="nucleotide sequence ID" value="NZ_BOOZ01000050.1"/>
</dbReference>
<organism evidence="1 2">
    <name type="scientific">Micromonospora andamanensis</name>
    <dbReference type="NCBI Taxonomy" id="1287068"/>
    <lineage>
        <taxon>Bacteria</taxon>
        <taxon>Bacillati</taxon>
        <taxon>Actinomycetota</taxon>
        <taxon>Actinomycetes</taxon>
        <taxon>Micromonosporales</taxon>
        <taxon>Micromonosporaceae</taxon>
        <taxon>Micromonospora</taxon>
    </lineage>
</organism>
<protein>
    <submittedName>
        <fullName evidence="1">Uncharacterized protein</fullName>
    </submittedName>
</protein>
<name>A0ABQ4I381_9ACTN</name>
<evidence type="ECO:0000313" key="2">
    <source>
        <dbReference type="Proteomes" id="UP000647017"/>
    </source>
</evidence>
<accession>A0ABQ4I381</accession>
<reference evidence="1 2" key="1">
    <citation type="submission" date="2021-01" db="EMBL/GenBank/DDBJ databases">
        <title>Whole genome shotgun sequence of Verrucosispora andamanensis NBRC 109075.</title>
        <authorList>
            <person name="Komaki H."/>
            <person name="Tamura T."/>
        </authorList>
    </citation>
    <scope>NUCLEOTIDE SEQUENCE [LARGE SCALE GENOMIC DNA]</scope>
    <source>
        <strain evidence="1 2">NBRC 109075</strain>
    </source>
</reference>
<keyword evidence="2" id="KW-1185">Reference proteome</keyword>
<gene>
    <name evidence="1" type="ORF">Van01_55670</name>
</gene>